<feature type="region of interest" description="Disordered" evidence="1">
    <location>
        <begin position="75"/>
        <end position="106"/>
    </location>
</feature>
<accession>A0A833JRT5</accession>
<dbReference type="Proteomes" id="UP000469950">
    <property type="component" value="Unassembled WGS sequence"/>
</dbReference>
<dbReference type="EMBL" id="WBMP01000011">
    <property type="protein sequence ID" value="KAE8545035.1"/>
    <property type="molecule type" value="Genomic_DNA"/>
</dbReference>
<gene>
    <name evidence="2" type="ORF">F6453_2642</name>
</gene>
<feature type="compositionally biased region" description="Basic and acidic residues" evidence="1">
    <location>
        <begin position="91"/>
        <end position="106"/>
    </location>
</feature>
<evidence type="ECO:0000256" key="1">
    <source>
        <dbReference type="SAM" id="MobiDB-lite"/>
    </source>
</evidence>
<proteinExistence type="predicted"/>
<dbReference type="InterPro" id="IPR049841">
    <property type="entry name" value="VPA1267-like"/>
</dbReference>
<name>A0A833JRT5_MARNT</name>
<reference evidence="2 3" key="1">
    <citation type="submission" date="2019-10" db="EMBL/GenBank/DDBJ databases">
        <title>Draft genome sequence of Marinobacter hydrocarbonoclasticus NCT7M from the microbiome of the marine copepod.</title>
        <authorList>
            <person name="Nuttall R."/>
            <person name="Sharma G."/>
            <person name="Moisander P."/>
        </authorList>
    </citation>
    <scope>NUCLEOTIDE SEQUENCE [LARGE SCALE GENOMIC DNA]</scope>
    <source>
        <strain evidence="2 3">NCT7M</strain>
    </source>
</reference>
<dbReference type="AlphaFoldDB" id="A0A833JRT5"/>
<comment type="caution">
    <text evidence="2">The sequence shown here is derived from an EMBL/GenBank/DDBJ whole genome shotgun (WGS) entry which is preliminary data.</text>
</comment>
<evidence type="ECO:0000313" key="3">
    <source>
        <dbReference type="Proteomes" id="UP000469950"/>
    </source>
</evidence>
<dbReference type="RefSeq" id="WP_153741098.1">
    <property type="nucleotide sequence ID" value="NZ_WBMP01000011.1"/>
</dbReference>
<sequence>MASGIELAKRNYQLFEQWKEDRITAGDIADYIRGSILNRRKIAEECGFSPSAINQNPAIKASLASYEEDLRQKEVLPPKKTKTPEIASEGALKERSAKQNERAENRVKALEEKNTLLTAEVHELRVKLRKYEFLDKHLADTGRMVKF</sequence>
<organism evidence="2 3">
    <name type="scientific">Marinobacter nauticus</name>
    <name type="common">Marinobacter hydrocarbonoclasticus</name>
    <name type="synonym">Marinobacter aquaeolei</name>
    <dbReference type="NCBI Taxonomy" id="2743"/>
    <lineage>
        <taxon>Bacteria</taxon>
        <taxon>Pseudomonadati</taxon>
        <taxon>Pseudomonadota</taxon>
        <taxon>Gammaproteobacteria</taxon>
        <taxon>Pseudomonadales</taxon>
        <taxon>Marinobacteraceae</taxon>
        <taxon>Marinobacter</taxon>
    </lineage>
</organism>
<evidence type="ECO:0000313" key="2">
    <source>
        <dbReference type="EMBL" id="KAE8545035.1"/>
    </source>
</evidence>
<protein>
    <submittedName>
        <fullName evidence="2">Uncharacterized protein</fullName>
    </submittedName>
</protein>
<dbReference type="NCBIfam" id="NF040697">
    <property type="entry name" value="VPA1267_fam"/>
    <property type="match status" value="1"/>
</dbReference>